<accession>A0A397TQM8</accession>
<proteinExistence type="predicted"/>
<organism evidence="1 2">
    <name type="scientific">Glomus cerebriforme</name>
    <dbReference type="NCBI Taxonomy" id="658196"/>
    <lineage>
        <taxon>Eukaryota</taxon>
        <taxon>Fungi</taxon>
        <taxon>Fungi incertae sedis</taxon>
        <taxon>Mucoromycota</taxon>
        <taxon>Glomeromycotina</taxon>
        <taxon>Glomeromycetes</taxon>
        <taxon>Glomerales</taxon>
        <taxon>Glomeraceae</taxon>
        <taxon>Glomus</taxon>
    </lineage>
</organism>
<gene>
    <name evidence="1" type="ORF">C1645_843009</name>
</gene>
<evidence type="ECO:0000313" key="1">
    <source>
        <dbReference type="EMBL" id="RIA98885.1"/>
    </source>
</evidence>
<dbReference type="EMBL" id="QKYT01000010">
    <property type="protein sequence ID" value="RIA98885.1"/>
    <property type="molecule type" value="Genomic_DNA"/>
</dbReference>
<dbReference type="STRING" id="658196.A0A397TQM8"/>
<name>A0A397TQM8_9GLOM</name>
<dbReference type="AlphaFoldDB" id="A0A397TQM8"/>
<sequence length="295" mass="34873">MQCLQNSEIFILTNIFKNVNNPLNFALTCRNWSVIAKDPYAKVKWLIVHYGKAHALFHAVRLGPSFIDMKVYLYQALIEKEVITSRYLIHFGKYNKKLIENRQFNDGKIHTFQQKIKSLWARNLFIFVFAYLLKDLPSKGNNMELVRFIIHVHGMLIKNFKDLIKNFITLSPRSKSDLNSAFHICQPLIPKKYLSNNKFDLIKFFDALQEESFSRPLTVLPLLINNVGMRPSRNVNQRRQRRRNQLQRNMNRIYRNQVQYEPINNDDTLKRIANLPLQVTNDPLIDQFFNGTPFI</sequence>
<dbReference type="OrthoDB" id="2318184at2759"/>
<dbReference type="Proteomes" id="UP000265703">
    <property type="component" value="Unassembled WGS sequence"/>
</dbReference>
<protein>
    <submittedName>
        <fullName evidence="1">Uncharacterized protein</fullName>
    </submittedName>
</protein>
<evidence type="ECO:0000313" key="2">
    <source>
        <dbReference type="Proteomes" id="UP000265703"/>
    </source>
</evidence>
<comment type="caution">
    <text evidence="1">The sequence shown here is derived from an EMBL/GenBank/DDBJ whole genome shotgun (WGS) entry which is preliminary data.</text>
</comment>
<reference evidence="1 2" key="1">
    <citation type="submission" date="2018-06" db="EMBL/GenBank/DDBJ databases">
        <title>Comparative genomics reveals the genomic features of Rhizophagus irregularis, R. cerebriforme, R. diaphanum and Gigaspora rosea, and their symbiotic lifestyle signature.</title>
        <authorList>
            <person name="Morin E."/>
            <person name="San Clemente H."/>
            <person name="Chen E.C.H."/>
            <person name="De La Providencia I."/>
            <person name="Hainaut M."/>
            <person name="Kuo A."/>
            <person name="Kohler A."/>
            <person name="Murat C."/>
            <person name="Tang N."/>
            <person name="Roy S."/>
            <person name="Loubradou J."/>
            <person name="Henrissat B."/>
            <person name="Grigoriev I.V."/>
            <person name="Corradi N."/>
            <person name="Roux C."/>
            <person name="Martin F.M."/>
        </authorList>
    </citation>
    <scope>NUCLEOTIDE SEQUENCE [LARGE SCALE GENOMIC DNA]</scope>
    <source>
        <strain evidence="1 2">DAOM 227022</strain>
    </source>
</reference>
<keyword evidence="2" id="KW-1185">Reference proteome</keyword>